<dbReference type="Proteomes" id="UP001201985">
    <property type="component" value="Unassembled WGS sequence"/>
</dbReference>
<sequence length="49" mass="5691">MTVERLLPEWPERGQRERQWFTPERAAEQVAEAELIDLLRALVSPASKS</sequence>
<name>A0ABS9W8D8_9PROT</name>
<accession>A0ABS9W8D8</accession>
<keyword evidence="2" id="KW-1185">Reference proteome</keyword>
<evidence type="ECO:0000313" key="1">
    <source>
        <dbReference type="EMBL" id="MCI0755486.1"/>
    </source>
</evidence>
<proteinExistence type="predicted"/>
<protein>
    <submittedName>
        <fullName evidence="1">Uncharacterized protein</fullName>
    </submittedName>
</protein>
<evidence type="ECO:0000313" key="2">
    <source>
        <dbReference type="Proteomes" id="UP001201985"/>
    </source>
</evidence>
<comment type="caution">
    <text evidence="1">The sequence shown here is derived from an EMBL/GenBank/DDBJ whole genome shotgun (WGS) entry which is preliminary data.</text>
</comment>
<reference evidence="1 2" key="1">
    <citation type="submission" date="2022-03" db="EMBL/GenBank/DDBJ databases">
        <title>Complete genome analysis of Roseomonas KG 17.1 : a prolific producer of plant growth promoters.</title>
        <authorList>
            <person name="Saadouli I."/>
            <person name="Najjari A."/>
            <person name="Mosbah A."/>
            <person name="Ouzari H.I."/>
        </authorList>
    </citation>
    <scope>NUCLEOTIDE SEQUENCE [LARGE SCALE GENOMIC DNA]</scope>
    <source>
        <strain evidence="1 2">KG17-1</strain>
    </source>
</reference>
<gene>
    <name evidence="1" type="ORF">MON41_17345</name>
</gene>
<organism evidence="1 2">
    <name type="scientific">Teichococcus vastitatis</name>
    <dbReference type="NCBI Taxonomy" id="2307076"/>
    <lineage>
        <taxon>Bacteria</taxon>
        <taxon>Pseudomonadati</taxon>
        <taxon>Pseudomonadota</taxon>
        <taxon>Alphaproteobacteria</taxon>
        <taxon>Acetobacterales</taxon>
        <taxon>Roseomonadaceae</taxon>
        <taxon>Roseomonas</taxon>
    </lineage>
</organism>
<dbReference type="EMBL" id="JALBUU010000032">
    <property type="protein sequence ID" value="MCI0755486.1"/>
    <property type="molecule type" value="Genomic_DNA"/>
</dbReference>